<dbReference type="Proteomes" id="UP001258017">
    <property type="component" value="Unassembled WGS sequence"/>
</dbReference>
<reference evidence="1" key="1">
    <citation type="submission" date="2021-08" db="EMBL/GenBank/DDBJ databases">
        <authorList>
            <person name="Misof B."/>
            <person name="Oliver O."/>
            <person name="Podsiadlowski L."/>
            <person name="Donath A."/>
            <person name="Peters R."/>
            <person name="Mayer C."/>
            <person name="Rust J."/>
            <person name="Gunkel S."/>
            <person name="Lesny P."/>
            <person name="Martin S."/>
            <person name="Oeyen J.P."/>
            <person name="Petersen M."/>
            <person name="Panagiotis P."/>
            <person name="Wilbrandt J."/>
            <person name="Tanja T."/>
        </authorList>
    </citation>
    <scope>NUCLEOTIDE SEQUENCE</scope>
    <source>
        <strain evidence="1">GBR_01_08_01A</strain>
        <tissue evidence="1">Thorax + abdomen</tissue>
    </source>
</reference>
<name>A0AAD9RQT8_9HYME</name>
<accession>A0AAD9RQT8</accession>
<organism evidence="1 2">
    <name type="scientific">Odynerus spinipes</name>
    <dbReference type="NCBI Taxonomy" id="1348599"/>
    <lineage>
        <taxon>Eukaryota</taxon>
        <taxon>Metazoa</taxon>
        <taxon>Ecdysozoa</taxon>
        <taxon>Arthropoda</taxon>
        <taxon>Hexapoda</taxon>
        <taxon>Insecta</taxon>
        <taxon>Pterygota</taxon>
        <taxon>Neoptera</taxon>
        <taxon>Endopterygota</taxon>
        <taxon>Hymenoptera</taxon>
        <taxon>Apocrita</taxon>
        <taxon>Aculeata</taxon>
        <taxon>Vespoidea</taxon>
        <taxon>Vespidae</taxon>
        <taxon>Eumeninae</taxon>
        <taxon>Odynerus</taxon>
    </lineage>
</organism>
<protein>
    <submittedName>
        <fullName evidence="1">Uncharacterized protein</fullName>
    </submittedName>
</protein>
<evidence type="ECO:0000313" key="1">
    <source>
        <dbReference type="EMBL" id="KAK2584202.1"/>
    </source>
</evidence>
<proteinExistence type="predicted"/>
<comment type="caution">
    <text evidence="1">The sequence shown here is derived from an EMBL/GenBank/DDBJ whole genome shotgun (WGS) entry which is preliminary data.</text>
</comment>
<sequence length="129" mass="14517">MLLNSPQRSSVWSSYSESAHDIHRHVDWVEQIQKTEEIGRVQQPTKYEISYDDMHNPLVLRQDRISLSLATLKAGSRKRPMRGRKPAPLASHVGEPVLLATATTFSPLPQEHSILCSSSCTALDRDIDV</sequence>
<gene>
    <name evidence="1" type="ORF">KPH14_006623</name>
</gene>
<reference evidence="1" key="2">
    <citation type="journal article" date="2023" name="Commun. Biol.">
        <title>Intrasexual cuticular hydrocarbon dimorphism in a wasp sheds light on hydrocarbon biosynthesis genes in Hymenoptera.</title>
        <authorList>
            <person name="Moris V.C."/>
            <person name="Podsiadlowski L."/>
            <person name="Martin S."/>
            <person name="Oeyen J.P."/>
            <person name="Donath A."/>
            <person name="Petersen M."/>
            <person name="Wilbrandt J."/>
            <person name="Misof B."/>
            <person name="Liedtke D."/>
            <person name="Thamm M."/>
            <person name="Scheiner R."/>
            <person name="Schmitt T."/>
            <person name="Niehuis O."/>
        </authorList>
    </citation>
    <scope>NUCLEOTIDE SEQUENCE</scope>
    <source>
        <strain evidence="1">GBR_01_08_01A</strain>
    </source>
</reference>
<keyword evidence="2" id="KW-1185">Reference proteome</keyword>
<evidence type="ECO:0000313" key="2">
    <source>
        <dbReference type="Proteomes" id="UP001258017"/>
    </source>
</evidence>
<dbReference type="EMBL" id="JAIFRP010000026">
    <property type="protein sequence ID" value="KAK2584202.1"/>
    <property type="molecule type" value="Genomic_DNA"/>
</dbReference>
<dbReference type="AlphaFoldDB" id="A0AAD9RQT8"/>